<name>A0A0B4XSX4_9GAMM</name>
<dbReference type="Proteomes" id="UP000006764">
    <property type="component" value="Chromosome"/>
</dbReference>
<dbReference type="Pfam" id="PF09838">
    <property type="entry name" value="DUF2065"/>
    <property type="match status" value="1"/>
</dbReference>
<dbReference type="RefSeq" id="WP_035203012.1">
    <property type="nucleotide sequence ID" value="NZ_CP004387.1"/>
</dbReference>
<sequence>MDWTLLLSALCLVLVLEGIALFLSPRHLREAAAMLSRMDDRTLRALGFLAMAAGAGLLILLKHAS</sequence>
<dbReference type="AlphaFoldDB" id="A0A0B4XSX4"/>
<dbReference type="InterPro" id="IPR019201">
    <property type="entry name" value="DUF2065"/>
</dbReference>
<dbReference type="STRING" id="391936.S7S_15730"/>
<gene>
    <name evidence="2" type="ORF">S7S_15730</name>
</gene>
<dbReference type="PANTHER" id="PTHR38602">
    <property type="entry name" value="INNER MEMBRANE PROTEIN-RELATED"/>
    <property type="match status" value="1"/>
</dbReference>
<dbReference type="PANTHER" id="PTHR38602:SF1">
    <property type="entry name" value="INNER MEMBRANE PROTEIN"/>
    <property type="match status" value="1"/>
</dbReference>
<evidence type="ECO:0008006" key="4">
    <source>
        <dbReference type="Google" id="ProtNLM"/>
    </source>
</evidence>
<evidence type="ECO:0000313" key="3">
    <source>
        <dbReference type="Proteomes" id="UP000006764"/>
    </source>
</evidence>
<accession>A0A0B4XSX4</accession>
<organism evidence="2 3">
    <name type="scientific">Isoalcanivorax pacificus W11-5</name>
    <dbReference type="NCBI Taxonomy" id="391936"/>
    <lineage>
        <taxon>Bacteria</taxon>
        <taxon>Pseudomonadati</taxon>
        <taxon>Pseudomonadota</taxon>
        <taxon>Gammaproteobacteria</taxon>
        <taxon>Oceanospirillales</taxon>
        <taxon>Alcanivoracaceae</taxon>
        <taxon>Isoalcanivorax</taxon>
    </lineage>
</organism>
<feature type="transmembrane region" description="Helical" evidence="1">
    <location>
        <begin position="42"/>
        <end position="61"/>
    </location>
</feature>
<protein>
    <recommendedName>
        <fullName evidence="4">DUF2065 domain-containing protein</fullName>
    </recommendedName>
</protein>
<evidence type="ECO:0000256" key="1">
    <source>
        <dbReference type="SAM" id="Phobius"/>
    </source>
</evidence>
<dbReference type="EMBL" id="CP004387">
    <property type="protein sequence ID" value="AJD49558.1"/>
    <property type="molecule type" value="Genomic_DNA"/>
</dbReference>
<dbReference type="HOGENOM" id="CLU_179416_1_1_6"/>
<keyword evidence="1" id="KW-0472">Membrane</keyword>
<proteinExistence type="predicted"/>
<evidence type="ECO:0000313" key="2">
    <source>
        <dbReference type="EMBL" id="AJD49558.1"/>
    </source>
</evidence>
<keyword evidence="1" id="KW-0812">Transmembrane</keyword>
<keyword evidence="3" id="KW-1185">Reference proteome</keyword>
<dbReference type="KEGG" id="apac:S7S_15730"/>
<keyword evidence="1" id="KW-1133">Transmembrane helix</keyword>
<reference evidence="2 3" key="1">
    <citation type="journal article" date="2012" name="J. Bacteriol.">
        <title>Genome sequence of an alkane-degrading bacterium, Alcanivorax pacificus type strain W11-5, isolated from deep sea sediment.</title>
        <authorList>
            <person name="Lai Q."/>
            <person name="Shao Z."/>
        </authorList>
    </citation>
    <scope>NUCLEOTIDE SEQUENCE [LARGE SCALE GENOMIC DNA]</scope>
    <source>
        <strain evidence="2 3">W11-5</strain>
    </source>
</reference>